<reference evidence="2 3" key="1">
    <citation type="submission" date="2017-02" db="EMBL/GenBank/DDBJ databases">
        <authorList>
            <person name="Peterson S.W."/>
        </authorList>
    </citation>
    <scope>NUCLEOTIDE SEQUENCE [LARGE SCALE GENOMIC DNA]</scope>
    <source>
        <strain evidence="2 3">ATCC BAA-908</strain>
    </source>
</reference>
<feature type="transmembrane region" description="Helical" evidence="1">
    <location>
        <begin position="217"/>
        <end position="236"/>
    </location>
</feature>
<keyword evidence="1" id="KW-0812">Transmembrane</keyword>
<dbReference type="EMBL" id="FUWG01000005">
    <property type="protein sequence ID" value="SJZ33360.1"/>
    <property type="molecule type" value="Genomic_DNA"/>
</dbReference>
<feature type="transmembrane region" description="Helical" evidence="1">
    <location>
        <begin position="166"/>
        <end position="181"/>
    </location>
</feature>
<dbReference type="Proteomes" id="UP000190423">
    <property type="component" value="Unassembled WGS sequence"/>
</dbReference>
<proteinExistence type="predicted"/>
<feature type="transmembrane region" description="Helical" evidence="1">
    <location>
        <begin position="242"/>
        <end position="263"/>
    </location>
</feature>
<dbReference type="RefSeq" id="WP_078932684.1">
    <property type="nucleotide sequence ID" value="NZ_FUWG01000005.1"/>
</dbReference>
<feature type="transmembrane region" description="Helical" evidence="1">
    <location>
        <begin position="187"/>
        <end position="205"/>
    </location>
</feature>
<protein>
    <submittedName>
        <fullName evidence="2">Uncharacterized protein</fullName>
    </submittedName>
</protein>
<keyword evidence="3" id="KW-1185">Reference proteome</keyword>
<organism evidence="2 3">
    <name type="scientific">Treponema porcinum</name>
    <dbReference type="NCBI Taxonomy" id="261392"/>
    <lineage>
        <taxon>Bacteria</taxon>
        <taxon>Pseudomonadati</taxon>
        <taxon>Spirochaetota</taxon>
        <taxon>Spirochaetia</taxon>
        <taxon>Spirochaetales</taxon>
        <taxon>Treponemataceae</taxon>
        <taxon>Treponema</taxon>
    </lineage>
</organism>
<sequence>MKDLKKIIISVLVILSSLFLFCTLRSIPAAKLWDGYSVVYVPAGADTAVVQEAFESAGCNDVISLENQFVPLAASAETPEVSLALSGLEPSSYLKKRLMYFFDKNHEYRLYYVPVLYVRKAEAAVKFMNSRNITAAVNVSAAYPFFVPIVCLIFAGILVWFSDRRILCAFSLCIPVFFSFTQPFYSAAAALCLFMYGIFLSLKVWKRNNALPYLFRNRLLIAFSVVSVLCMFLTGIKCGMMFLLLTASQCAVFFLMSAVSEVCDRRYSFSPVKIIPARMISLSTEKSLFCLLVCSCAIAALFLFAVMNVRIIRPSSEKSLQLPSPYGTGNLPTIHDFVNWRWETLTYPYISLNESSSDRKKTNPKEGDSVSFMQYSQKNGKIQEIEKSIVYGRNFIDDSLKSVENLAYPAIEKMLGKNSSASAGYVISGVQAPTVLNVLILILSFCIALFFYIAQKQGRCIAVPRGVK</sequence>
<feature type="transmembrane region" description="Helical" evidence="1">
    <location>
        <begin position="435"/>
        <end position="454"/>
    </location>
</feature>
<keyword evidence="1" id="KW-1133">Transmembrane helix</keyword>
<feature type="transmembrane region" description="Helical" evidence="1">
    <location>
        <begin position="288"/>
        <end position="312"/>
    </location>
</feature>
<evidence type="ECO:0000313" key="2">
    <source>
        <dbReference type="EMBL" id="SJZ33360.1"/>
    </source>
</evidence>
<feature type="transmembrane region" description="Helical" evidence="1">
    <location>
        <begin position="7"/>
        <end position="27"/>
    </location>
</feature>
<dbReference type="AlphaFoldDB" id="A0A1T4JT23"/>
<name>A0A1T4JT23_TREPO</name>
<keyword evidence="1" id="KW-0472">Membrane</keyword>
<gene>
    <name evidence="2" type="ORF">SAMN02745149_00766</name>
</gene>
<feature type="transmembrane region" description="Helical" evidence="1">
    <location>
        <begin position="141"/>
        <end position="161"/>
    </location>
</feature>
<evidence type="ECO:0000313" key="3">
    <source>
        <dbReference type="Proteomes" id="UP000190423"/>
    </source>
</evidence>
<dbReference type="OrthoDB" id="356715at2"/>
<accession>A0A1T4JT23</accession>
<dbReference type="STRING" id="261392.SAMN02745149_00766"/>
<dbReference type="GeneID" id="78316078"/>
<evidence type="ECO:0000256" key="1">
    <source>
        <dbReference type="SAM" id="Phobius"/>
    </source>
</evidence>